<proteinExistence type="predicted"/>
<evidence type="ECO:0000313" key="3">
    <source>
        <dbReference type="Proteomes" id="UP000266861"/>
    </source>
</evidence>
<evidence type="ECO:0000256" key="1">
    <source>
        <dbReference type="SAM" id="MobiDB-lite"/>
    </source>
</evidence>
<name>A0A397IZF1_9GLOM</name>
<accession>A0A397IZF1</accession>
<dbReference type="AlphaFoldDB" id="A0A397IZF1"/>
<dbReference type="EMBL" id="PQFF01000112">
    <property type="protein sequence ID" value="RHZ81415.1"/>
    <property type="molecule type" value="Genomic_DNA"/>
</dbReference>
<organism evidence="2 3">
    <name type="scientific">Diversispora epigaea</name>
    <dbReference type="NCBI Taxonomy" id="1348612"/>
    <lineage>
        <taxon>Eukaryota</taxon>
        <taxon>Fungi</taxon>
        <taxon>Fungi incertae sedis</taxon>
        <taxon>Mucoromycota</taxon>
        <taxon>Glomeromycotina</taxon>
        <taxon>Glomeromycetes</taxon>
        <taxon>Diversisporales</taxon>
        <taxon>Diversisporaceae</taxon>
        <taxon>Diversispora</taxon>
    </lineage>
</organism>
<reference evidence="2 3" key="1">
    <citation type="submission" date="2018-08" db="EMBL/GenBank/DDBJ databases">
        <title>Genome and evolution of the arbuscular mycorrhizal fungus Diversispora epigaea (formerly Glomus versiforme) and its bacterial endosymbionts.</title>
        <authorList>
            <person name="Sun X."/>
            <person name="Fei Z."/>
            <person name="Harrison M."/>
        </authorList>
    </citation>
    <scope>NUCLEOTIDE SEQUENCE [LARGE SCALE GENOMIC DNA]</scope>
    <source>
        <strain evidence="2 3">IT104</strain>
    </source>
</reference>
<feature type="region of interest" description="Disordered" evidence="1">
    <location>
        <begin position="1"/>
        <end position="37"/>
    </location>
</feature>
<protein>
    <recommendedName>
        <fullName evidence="4">DUF5615 domain-containing protein</fullName>
    </recommendedName>
</protein>
<evidence type="ECO:0008006" key="4">
    <source>
        <dbReference type="Google" id="ProtNLM"/>
    </source>
</evidence>
<gene>
    <name evidence="2" type="ORF">Glove_120g209</name>
</gene>
<keyword evidence="3" id="KW-1185">Reference proteome</keyword>
<evidence type="ECO:0000313" key="2">
    <source>
        <dbReference type="EMBL" id="RHZ81415.1"/>
    </source>
</evidence>
<sequence length="98" mass="11063">MTMIVREDPIISSRSRSSSKNGRKMGSDPVIVGSRPSRDDEIWDQAKKDGFTVIVHDRNFVNKDTTLVLYLKDPVGLNLEKKLVLQVTDGEMIKKMEG</sequence>
<comment type="caution">
    <text evidence="2">The sequence shown here is derived from an EMBL/GenBank/DDBJ whole genome shotgun (WGS) entry which is preliminary data.</text>
</comment>
<dbReference type="Proteomes" id="UP000266861">
    <property type="component" value="Unassembled WGS sequence"/>
</dbReference>